<protein>
    <recommendedName>
        <fullName evidence="3">ER membrane protein complex subunit 10</fullName>
    </recommendedName>
</protein>
<dbReference type="AlphaFoldDB" id="A0A9Q0S837"/>
<evidence type="ECO:0000256" key="9">
    <source>
        <dbReference type="SAM" id="SignalP"/>
    </source>
</evidence>
<name>A0A9Q0S837_9DIPT</name>
<comment type="similarity">
    <text evidence="2">Belongs to the EMC10 family.</text>
</comment>
<evidence type="ECO:0000256" key="7">
    <source>
        <dbReference type="ARBA" id="ARBA00022989"/>
    </source>
</evidence>
<comment type="caution">
    <text evidence="10">The sequence shown here is derived from an EMBL/GenBank/DDBJ whole genome shotgun (WGS) entry which is preliminary data.</text>
</comment>
<evidence type="ECO:0000256" key="1">
    <source>
        <dbReference type="ARBA" id="ARBA00004115"/>
    </source>
</evidence>
<feature type="signal peptide" evidence="9">
    <location>
        <begin position="1"/>
        <end position="17"/>
    </location>
</feature>
<evidence type="ECO:0000256" key="3">
    <source>
        <dbReference type="ARBA" id="ARBA00020105"/>
    </source>
</evidence>
<reference evidence="10" key="1">
    <citation type="submission" date="2022-07" db="EMBL/GenBank/DDBJ databases">
        <authorList>
            <person name="Trinca V."/>
            <person name="Uliana J.V.C."/>
            <person name="Torres T.T."/>
            <person name="Ward R.J."/>
            <person name="Monesi N."/>
        </authorList>
    </citation>
    <scope>NUCLEOTIDE SEQUENCE</scope>
    <source>
        <strain evidence="10">HSMRA1968</strain>
        <tissue evidence="10">Whole embryos</tissue>
    </source>
</reference>
<gene>
    <name evidence="10" type="primary">emc10</name>
    <name evidence="10" type="ORF">Bhyg_02781</name>
</gene>
<dbReference type="GO" id="GO:0072546">
    <property type="term" value="C:EMC complex"/>
    <property type="evidence" value="ECO:0007669"/>
    <property type="project" value="TreeGrafter"/>
</dbReference>
<dbReference type="OrthoDB" id="1894652at2759"/>
<organism evidence="10 11">
    <name type="scientific">Pseudolycoriella hygida</name>
    <dbReference type="NCBI Taxonomy" id="35572"/>
    <lineage>
        <taxon>Eukaryota</taxon>
        <taxon>Metazoa</taxon>
        <taxon>Ecdysozoa</taxon>
        <taxon>Arthropoda</taxon>
        <taxon>Hexapoda</taxon>
        <taxon>Insecta</taxon>
        <taxon>Pterygota</taxon>
        <taxon>Neoptera</taxon>
        <taxon>Endopterygota</taxon>
        <taxon>Diptera</taxon>
        <taxon>Nematocera</taxon>
        <taxon>Sciaroidea</taxon>
        <taxon>Sciaridae</taxon>
        <taxon>Pseudolycoriella</taxon>
    </lineage>
</organism>
<evidence type="ECO:0000256" key="5">
    <source>
        <dbReference type="ARBA" id="ARBA00022729"/>
    </source>
</evidence>
<evidence type="ECO:0000313" key="10">
    <source>
        <dbReference type="EMBL" id="KAJ6647558.1"/>
    </source>
</evidence>
<sequence length="228" mass="25254">MFLKLYLPLMFIASISASSLEYDGWLHINLYHAIDMDLPNKFTPRGNVTISSLNSGSFTIVQEPLSNNERIKIKKLAENDKVYRLKAVVSGQDGEEATFLTYSRACALAASQLTDSLWVSLNHLGHVLGVSQSISGTGNCRDQSFNHQVDALEEFNTDVFVKHTELAPIPDTASFIQKMEREREARERGDVKDNRGFLAKYWMYLLPVVVLVLLSGASNPEGGGGGAR</sequence>
<dbReference type="Proteomes" id="UP001151699">
    <property type="component" value="Chromosome A"/>
</dbReference>
<keyword evidence="7" id="KW-1133">Transmembrane helix</keyword>
<keyword evidence="6" id="KW-0256">Endoplasmic reticulum</keyword>
<evidence type="ECO:0000313" key="11">
    <source>
        <dbReference type="Proteomes" id="UP001151699"/>
    </source>
</evidence>
<feature type="chain" id="PRO_5040364620" description="ER membrane protein complex subunit 10" evidence="9">
    <location>
        <begin position="18"/>
        <end position="228"/>
    </location>
</feature>
<evidence type="ECO:0000256" key="4">
    <source>
        <dbReference type="ARBA" id="ARBA00022692"/>
    </source>
</evidence>
<dbReference type="PANTHER" id="PTHR21397:SF4">
    <property type="entry name" value="ER MEMBRANE PROTEIN COMPLEX SUBUNIT 10"/>
    <property type="match status" value="1"/>
</dbReference>
<keyword evidence="4" id="KW-0812">Transmembrane</keyword>
<evidence type="ECO:0000256" key="8">
    <source>
        <dbReference type="ARBA" id="ARBA00023136"/>
    </source>
</evidence>
<keyword evidence="5 9" id="KW-0732">Signal</keyword>
<keyword evidence="11" id="KW-1185">Reference proteome</keyword>
<dbReference type="CDD" id="cd22209">
    <property type="entry name" value="EMC10"/>
    <property type="match status" value="1"/>
</dbReference>
<dbReference type="Pfam" id="PF21203">
    <property type="entry name" value="ECM10"/>
    <property type="match status" value="1"/>
</dbReference>
<comment type="subcellular location">
    <subcellularLocation>
        <location evidence="1">Endoplasmic reticulum membrane</location>
        <topology evidence="1">Single-pass type I membrane protein</topology>
    </subcellularLocation>
</comment>
<dbReference type="EMBL" id="WJQU01000001">
    <property type="protein sequence ID" value="KAJ6647558.1"/>
    <property type="molecule type" value="Genomic_DNA"/>
</dbReference>
<evidence type="ECO:0000256" key="2">
    <source>
        <dbReference type="ARBA" id="ARBA00007695"/>
    </source>
</evidence>
<accession>A0A9Q0S837</accession>
<proteinExistence type="inferred from homology"/>
<keyword evidence="8" id="KW-0472">Membrane</keyword>
<evidence type="ECO:0000256" key="6">
    <source>
        <dbReference type="ARBA" id="ARBA00022824"/>
    </source>
</evidence>
<dbReference type="PANTHER" id="PTHR21397">
    <property type="entry name" value="CHROMATIN COMPLEXES SUBUNIT BAP18-RELATED"/>
    <property type="match status" value="1"/>
</dbReference>